<keyword evidence="6" id="KW-1185">Reference proteome</keyword>
<keyword evidence="2" id="KW-0238">DNA-binding</keyword>
<organism evidence="5 6">
    <name type="scientific">Massilia aerilata</name>
    <dbReference type="NCBI Taxonomy" id="453817"/>
    <lineage>
        <taxon>Bacteria</taxon>
        <taxon>Pseudomonadati</taxon>
        <taxon>Pseudomonadota</taxon>
        <taxon>Betaproteobacteria</taxon>
        <taxon>Burkholderiales</taxon>
        <taxon>Oxalobacteraceae</taxon>
        <taxon>Telluria group</taxon>
        <taxon>Massilia</taxon>
    </lineage>
</organism>
<keyword evidence="1" id="KW-0805">Transcription regulation</keyword>
<proteinExistence type="predicted"/>
<dbReference type="InterPro" id="IPR018060">
    <property type="entry name" value="HTH_AraC"/>
</dbReference>
<dbReference type="Proteomes" id="UP001596086">
    <property type="component" value="Unassembled WGS sequence"/>
</dbReference>
<evidence type="ECO:0000313" key="6">
    <source>
        <dbReference type="Proteomes" id="UP001596086"/>
    </source>
</evidence>
<comment type="caution">
    <text evidence="5">The sequence shown here is derived from an EMBL/GenBank/DDBJ whole genome shotgun (WGS) entry which is preliminary data.</text>
</comment>
<gene>
    <name evidence="5" type="ORF">ACFPO9_05685</name>
</gene>
<sequence length="258" mass="28153">MHLYREFPPHPALAAHVACLWTSHAVPNGAPVRHRVLPDNCIDILWQDRAPLGFVAGMMSRPHRVEVAAPVLTVAVRFLPGAARAFFDVPLHMLQDGHPGLSELWPRDEAEALGAALWERALSVAQRLAVIEGALLARLCFNEADRADRLVRTAVGMIERAGGAVRIEALAGTLGVSRQHLALQFRERVGLNAKTFAMVCRFRRASAALRGEPGPGIDWAGLAGVCGYYDQSHLIHEFQQFAGETPEAFARPQSSRPG</sequence>
<dbReference type="InterPro" id="IPR050204">
    <property type="entry name" value="AraC_XylS_family_regulators"/>
</dbReference>
<evidence type="ECO:0000313" key="5">
    <source>
        <dbReference type="EMBL" id="MFC5548001.1"/>
    </source>
</evidence>
<dbReference type="Pfam" id="PF12833">
    <property type="entry name" value="HTH_18"/>
    <property type="match status" value="1"/>
</dbReference>
<evidence type="ECO:0000259" key="4">
    <source>
        <dbReference type="PROSITE" id="PS01124"/>
    </source>
</evidence>
<name>A0ABW0RVD6_9BURK</name>
<dbReference type="SMART" id="SM00342">
    <property type="entry name" value="HTH_ARAC"/>
    <property type="match status" value="1"/>
</dbReference>
<dbReference type="RefSeq" id="WP_379768305.1">
    <property type="nucleotide sequence ID" value="NZ_JBHSMZ010000004.1"/>
</dbReference>
<reference evidence="6" key="1">
    <citation type="journal article" date="2019" name="Int. J. Syst. Evol. Microbiol.">
        <title>The Global Catalogue of Microorganisms (GCM) 10K type strain sequencing project: providing services to taxonomists for standard genome sequencing and annotation.</title>
        <authorList>
            <consortium name="The Broad Institute Genomics Platform"/>
            <consortium name="The Broad Institute Genome Sequencing Center for Infectious Disease"/>
            <person name="Wu L."/>
            <person name="Ma J."/>
        </authorList>
    </citation>
    <scope>NUCLEOTIDE SEQUENCE [LARGE SCALE GENOMIC DNA]</scope>
    <source>
        <strain evidence="6">CGMCC 4.5798</strain>
    </source>
</reference>
<dbReference type="EMBL" id="JBHSMZ010000004">
    <property type="protein sequence ID" value="MFC5548001.1"/>
    <property type="molecule type" value="Genomic_DNA"/>
</dbReference>
<accession>A0ABW0RVD6</accession>
<evidence type="ECO:0000256" key="3">
    <source>
        <dbReference type="ARBA" id="ARBA00023163"/>
    </source>
</evidence>
<dbReference type="Gene3D" id="1.10.10.60">
    <property type="entry name" value="Homeodomain-like"/>
    <property type="match status" value="1"/>
</dbReference>
<dbReference type="InterPro" id="IPR046532">
    <property type="entry name" value="DUF6597"/>
</dbReference>
<evidence type="ECO:0000256" key="1">
    <source>
        <dbReference type="ARBA" id="ARBA00023015"/>
    </source>
</evidence>
<feature type="domain" description="HTH araC/xylS-type" evidence="4">
    <location>
        <begin position="148"/>
        <end position="252"/>
    </location>
</feature>
<keyword evidence="3" id="KW-0804">Transcription</keyword>
<dbReference type="Pfam" id="PF20240">
    <property type="entry name" value="DUF6597"/>
    <property type="match status" value="1"/>
</dbReference>
<evidence type="ECO:0000256" key="2">
    <source>
        <dbReference type="ARBA" id="ARBA00023125"/>
    </source>
</evidence>
<dbReference type="PANTHER" id="PTHR46796">
    <property type="entry name" value="HTH-TYPE TRANSCRIPTIONAL ACTIVATOR RHAS-RELATED"/>
    <property type="match status" value="1"/>
</dbReference>
<dbReference type="PROSITE" id="PS01124">
    <property type="entry name" value="HTH_ARAC_FAMILY_2"/>
    <property type="match status" value="1"/>
</dbReference>
<protein>
    <submittedName>
        <fullName evidence="5">DUF6597 domain-containing transcriptional factor</fullName>
    </submittedName>
</protein>
<dbReference type="PANTHER" id="PTHR46796:SF15">
    <property type="entry name" value="BLL1074 PROTEIN"/>
    <property type="match status" value="1"/>
</dbReference>